<dbReference type="EMBL" id="JAUHHV010000001">
    <property type="protein sequence ID" value="KAK1436152.1"/>
    <property type="molecule type" value="Genomic_DNA"/>
</dbReference>
<evidence type="ECO:0000313" key="2">
    <source>
        <dbReference type="EMBL" id="KAK1436152.1"/>
    </source>
</evidence>
<protein>
    <submittedName>
        <fullName evidence="2">Uncharacterized protein</fullName>
    </submittedName>
</protein>
<accession>A0AAD8LD09</accession>
<reference evidence="2" key="1">
    <citation type="journal article" date="2023" name="bioRxiv">
        <title>Improved chromosome-level genome assembly for marigold (Tagetes erecta).</title>
        <authorList>
            <person name="Jiang F."/>
            <person name="Yuan L."/>
            <person name="Wang S."/>
            <person name="Wang H."/>
            <person name="Xu D."/>
            <person name="Wang A."/>
            <person name="Fan W."/>
        </authorList>
    </citation>
    <scope>NUCLEOTIDE SEQUENCE</scope>
    <source>
        <strain evidence="2">WSJ</strain>
        <tissue evidence="2">Leaf</tissue>
    </source>
</reference>
<keyword evidence="1" id="KW-1133">Transmembrane helix</keyword>
<dbReference type="AlphaFoldDB" id="A0AAD8LD09"/>
<organism evidence="2 3">
    <name type="scientific">Tagetes erecta</name>
    <name type="common">African marigold</name>
    <dbReference type="NCBI Taxonomy" id="13708"/>
    <lineage>
        <taxon>Eukaryota</taxon>
        <taxon>Viridiplantae</taxon>
        <taxon>Streptophyta</taxon>
        <taxon>Embryophyta</taxon>
        <taxon>Tracheophyta</taxon>
        <taxon>Spermatophyta</taxon>
        <taxon>Magnoliopsida</taxon>
        <taxon>eudicotyledons</taxon>
        <taxon>Gunneridae</taxon>
        <taxon>Pentapetalae</taxon>
        <taxon>asterids</taxon>
        <taxon>campanulids</taxon>
        <taxon>Asterales</taxon>
        <taxon>Asteraceae</taxon>
        <taxon>Asteroideae</taxon>
        <taxon>Heliantheae alliance</taxon>
        <taxon>Tageteae</taxon>
        <taxon>Tagetes</taxon>
    </lineage>
</organism>
<keyword evidence="1" id="KW-0812">Transmembrane</keyword>
<evidence type="ECO:0000313" key="3">
    <source>
        <dbReference type="Proteomes" id="UP001229421"/>
    </source>
</evidence>
<name>A0AAD8LD09_TARER</name>
<comment type="caution">
    <text evidence="2">The sequence shown here is derived from an EMBL/GenBank/DDBJ whole genome shotgun (WGS) entry which is preliminary data.</text>
</comment>
<gene>
    <name evidence="2" type="ORF">QVD17_01928</name>
</gene>
<proteinExistence type="predicted"/>
<evidence type="ECO:0000256" key="1">
    <source>
        <dbReference type="SAM" id="Phobius"/>
    </source>
</evidence>
<keyword evidence="3" id="KW-1185">Reference proteome</keyword>
<feature type="transmembrane region" description="Helical" evidence="1">
    <location>
        <begin position="51"/>
        <end position="70"/>
    </location>
</feature>
<dbReference type="Proteomes" id="UP001229421">
    <property type="component" value="Unassembled WGS sequence"/>
</dbReference>
<sequence length="73" mass="8123">MGNKLMDVAGGVGVLYGSVCPGRLLFPVRQRRRSGGWVKQKDCNDKENRDVICEVWSSLGISFLLIVVVADWQ</sequence>
<feature type="transmembrane region" description="Helical" evidence="1">
    <location>
        <begin position="6"/>
        <end position="26"/>
    </location>
</feature>
<keyword evidence="1" id="KW-0472">Membrane</keyword>